<accession>A0ACD3YPN1</accession>
<keyword evidence="2" id="KW-1185">Reference proteome</keyword>
<evidence type="ECO:0000313" key="2">
    <source>
        <dbReference type="Proteomes" id="UP000830768"/>
    </source>
</evidence>
<proteinExistence type="predicted"/>
<sequence length="253" mass="28955">MQHITGKANVAWHIHGHATLLTQRLRLYSERSLEKYDILEGQLLRLNFWHLYSSDMTAAALRARPYTLHETLFDETLSVKSEGVHSISLLDPASTLNDETFEPQLLVGFHLIRRISSEASQPLFGIRAYQRQRLEASRALLLRQCIDFMSLLDDLPPWLRLSNIIDSCGNGDANAVHEPSFRVQRSTILVSYHCLRLVILQECIESEAYEIAGLDGYTPALLIKKMEMVQDFMRTLEDIPLLYLQVKADEFGV</sequence>
<name>A0ACD3YPN1_FUSSC</name>
<protein>
    <submittedName>
        <fullName evidence="1">Uncharacterized protein</fullName>
    </submittedName>
</protein>
<dbReference type="EMBL" id="CP090031">
    <property type="protein sequence ID" value="UPK90914.1"/>
    <property type="molecule type" value="Genomic_DNA"/>
</dbReference>
<dbReference type="Proteomes" id="UP000830768">
    <property type="component" value="Chromosome 2"/>
</dbReference>
<evidence type="ECO:0000313" key="1">
    <source>
        <dbReference type="EMBL" id="UPK90914.1"/>
    </source>
</evidence>
<reference evidence="1" key="1">
    <citation type="submission" date="2021-11" db="EMBL/GenBank/DDBJ databases">
        <title>Fusarium solani-melongenae Genome sequencing and assembly.</title>
        <authorList>
            <person name="Xie S."/>
            <person name="Huang L."/>
            <person name="Zhang X."/>
        </authorList>
    </citation>
    <scope>NUCLEOTIDE SEQUENCE</scope>
    <source>
        <strain evidence="1">CRI 24-3</strain>
    </source>
</reference>
<gene>
    <name evidence="1" type="ORF">LCI18_001849</name>
</gene>
<organism evidence="1 2">
    <name type="scientific">Fusarium solani subsp. cucurbitae</name>
    <name type="common">Neocosmosporum cucurbitae</name>
    <dbReference type="NCBI Taxonomy" id="2747967"/>
    <lineage>
        <taxon>Eukaryota</taxon>
        <taxon>Fungi</taxon>
        <taxon>Dikarya</taxon>
        <taxon>Ascomycota</taxon>
        <taxon>Pezizomycotina</taxon>
        <taxon>Sordariomycetes</taxon>
        <taxon>Hypocreomycetidae</taxon>
        <taxon>Hypocreales</taxon>
        <taxon>Nectriaceae</taxon>
        <taxon>Fusarium</taxon>
        <taxon>Fusarium solani species complex</taxon>
    </lineage>
</organism>